<organism evidence="2 3">
    <name type="scientific">Aneurinibacillus aneurinilyticus</name>
    <name type="common">Bacillus aneurinolyticus</name>
    <dbReference type="NCBI Taxonomy" id="1391"/>
    <lineage>
        <taxon>Bacteria</taxon>
        <taxon>Bacillati</taxon>
        <taxon>Bacillota</taxon>
        <taxon>Bacilli</taxon>
        <taxon>Bacillales</taxon>
        <taxon>Paenibacillaceae</taxon>
        <taxon>Aneurinibacillus group</taxon>
        <taxon>Aneurinibacillus</taxon>
    </lineage>
</organism>
<dbReference type="Proteomes" id="UP000561326">
    <property type="component" value="Unassembled WGS sequence"/>
</dbReference>
<comment type="caution">
    <text evidence="2">The sequence shown here is derived from an EMBL/GenBank/DDBJ whole genome shotgun (WGS) entry which is preliminary data.</text>
</comment>
<evidence type="ECO:0000256" key="1">
    <source>
        <dbReference type="SAM" id="Phobius"/>
    </source>
</evidence>
<accession>A0A848CRD5</accession>
<proteinExistence type="predicted"/>
<keyword evidence="1" id="KW-0812">Transmembrane</keyword>
<keyword evidence="1" id="KW-0472">Membrane</keyword>
<evidence type="ECO:0000313" key="2">
    <source>
        <dbReference type="EMBL" id="NME98393.1"/>
    </source>
</evidence>
<evidence type="ECO:0000313" key="3">
    <source>
        <dbReference type="Proteomes" id="UP000561326"/>
    </source>
</evidence>
<dbReference type="AlphaFoldDB" id="A0A848CRD5"/>
<name>A0A848CRD5_ANEAE</name>
<dbReference type="EMBL" id="JABAGO010000013">
    <property type="protein sequence ID" value="NME98393.1"/>
    <property type="molecule type" value="Genomic_DNA"/>
</dbReference>
<gene>
    <name evidence="2" type="ORF">HF838_08980</name>
</gene>
<dbReference type="RefSeq" id="WP_168975092.1">
    <property type="nucleotide sequence ID" value="NZ_JABAGO010000013.1"/>
</dbReference>
<keyword evidence="1" id="KW-1133">Transmembrane helix</keyword>
<feature type="transmembrane region" description="Helical" evidence="1">
    <location>
        <begin position="12"/>
        <end position="37"/>
    </location>
</feature>
<reference evidence="2 3" key="1">
    <citation type="submission" date="2020-04" db="EMBL/GenBank/DDBJ databases">
        <authorList>
            <person name="Hitch T.C.A."/>
            <person name="Wylensek D."/>
            <person name="Clavel T."/>
        </authorList>
    </citation>
    <scope>NUCLEOTIDE SEQUENCE [LARGE SCALE GENOMIC DNA]</scope>
    <source>
        <strain evidence="2 3">WB01_D5_05</strain>
    </source>
</reference>
<sequence length="76" mass="9175">MDIFSTIGHVIVSYISVYTLSIILGTGVLAWLVIWLYREWRKDERAYKRNAAYIRERQRKMEEWSKSFQEKQQNSS</sequence>
<protein>
    <submittedName>
        <fullName evidence="2">Uncharacterized protein</fullName>
    </submittedName>
</protein>